<keyword evidence="2 6" id="KW-0540">Nuclease</keyword>
<dbReference type="GO" id="GO:0090729">
    <property type="term" value="F:toxin activity"/>
    <property type="evidence" value="ECO:0007669"/>
    <property type="project" value="UniProtKB-KW"/>
</dbReference>
<dbReference type="EC" id="3.1.-.-" evidence="6"/>
<reference evidence="8" key="1">
    <citation type="journal article" date="2014" name="Int. J. Syst. Evol. Microbiol.">
        <title>Complete genome sequence of Corynebacterium casei LMG S-19264T (=DSM 44701T), isolated from a smear-ripened cheese.</title>
        <authorList>
            <consortium name="US DOE Joint Genome Institute (JGI-PGF)"/>
            <person name="Walter F."/>
            <person name="Albersmeier A."/>
            <person name="Kalinowski J."/>
            <person name="Ruckert C."/>
        </authorList>
    </citation>
    <scope>NUCLEOTIDE SEQUENCE</scope>
    <source>
        <strain evidence="8">CGMCC 1.15330</strain>
    </source>
</reference>
<evidence type="ECO:0000256" key="5">
    <source>
        <dbReference type="ARBA" id="ARBA00022842"/>
    </source>
</evidence>
<dbReference type="GO" id="GO:0004540">
    <property type="term" value="F:RNA nuclease activity"/>
    <property type="evidence" value="ECO:0007669"/>
    <property type="project" value="InterPro"/>
</dbReference>
<dbReference type="PANTHER" id="PTHR35901">
    <property type="entry name" value="RIBONUCLEASE VAPC3"/>
    <property type="match status" value="1"/>
</dbReference>
<protein>
    <recommendedName>
        <fullName evidence="6">Ribonuclease VapC</fullName>
        <shortName evidence="6">RNase VapC</shortName>
        <ecNumber evidence="6">3.1.-.-</ecNumber>
    </recommendedName>
    <alternativeName>
        <fullName evidence="6">Toxin VapC</fullName>
    </alternativeName>
</protein>
<keyword evidence="4 6" id="KW-0378">Hydrolase</keyword>
<comment type="function">
    <text evidence="6">Toxic component of a toxin-antitoxin (TA) system. An RNase.</text>
</comment>
<dbReference type="Pfam" id="PF01850">
    <property type="entry name" value="PIN"/>
    <property type="match status" value="1"/>
</dbReference>
<keyword evidence="3 6" id="KW-0479">Metal-binding</keyword>
<feature type="binding site" evidence="6">
    <location>
        <position position="108"/>
    </location>
    <ligand>
        <name>Mg(2+)</name>
        <dbReference type="ChEBI" id="CHEBI:18420"/>
    </ligand>
</feature>
<organism evidence="8 9">
    <name type="scientific">Sphingomonas metalli</name>
    <dbReference type="NCBI Taxonomy" id="1779358"/>
    <lineage>
        <taxon>Bacteria</taxon>
        <taxon>Pseudomonadati</taxon>
        <taxon>Pseudomonadota</taxon>
        <taxon>Alphaproteobacteria</taxon>
        <taxon>Sphingomonadales</taxon>
        <taxon>Sphingomonadaceae</taxon>
        <taxon>Sphingomonas</taxon>
    </lineage>
</organism>
<dbReference type="SUPFAM" id="SSF88723">
    <property type="entry name" value="PIN domain-like"/>
    <property type="match status" value="1"/>
</dbReference>
<evidence type="ECO:0000313" key="9">
    <source>
        <dbReference type="Proteomes" id="UP000623067"/>
    </source>
</evidence>
<dbReference type="InterPro" id="IPR044153">
    <property type="entry name" value="PIN_Pae0151-like"/>
</dbReference>
<feature type="domain" description="PIN" evidence="7">
    <location>
        <begin position="11"/>
        <end position="134"/>
    </location>
</feature>
<evidence type="ECO:0000256" key="3">
    <source>
        <dbReference type="ARBA" id="ARBA00022723"/>
    </source>
</evidence>
<comment type="caution">
    <text evidence="8">The sequence shown here is derived from an EMBL/GenBank/DDBJ whole genome shotgun (WGS) entry which is preliminary data.</text>
</comment>
<dbReference type="CDD" id="cd09873">
    <property type="entry name" value="PIN_Pae0151-like"/>
    <property type="match status" value="1"/>
</dbReference>
<dbReference type="Proteomes" id="UP000623067">
    <property type="component" value="Unassembled WGS sequence"/>
</dbReference>
<dbReference type="EMBL" id="BMIH01000004">
    <property type="protein sequence ID" value="GGB38416.1"/>
    <property type="molecule type" value="Genomic_DNA"/>
</dbReference>
<evidence type="ECO:0000256" key="2">
    <source>
        <dbReference type="ARBA" id="ARBA00022722"/>
    </source>
</evidence>
<comment type="similarity">
    <text evidence="6">Belongs to the PINc/VapC protein family.</text>
</comment>
<evidence type="ECO:0000256" key="1">
    <source>
        <dbReference type="ARBA" id="ARBA00022649"/>
    </source>
</evidence>
<dbReference type="PANTHER" id="PTHR35901:SF1">
    <property type="entry name" value="EXONUCLEASE VAPC9"/>
    <property type="match status" value="1"/>
</dbReference>
<evidence type="ECO:0000313" key="8">
    <source>
        <dbReference type="EMBL" id="GGB38416.1"/>
    </source>
</evidence>
<evidence type="ECO:0000256" key="6">
    <source>
        <dbReference type="HAMAP-Rule" id="MF_00265"/>
    </source>
</evidence>
<keyword evidence="5 6" id="KW-0460">Magnesium</keyword>
<keyword evidence="9" id="KW-1185">Reference proteome</keyword>
<dbReference type="GO" id="GO:0016787">
    <property type="term" value="F:hydrolase activity"/>
    <property type="evidence" value="ECO:0007669"/>
    <property type="project" value="UniProtKB-KW"/>
</dbReference>
<dbReference type="Gene3D" id="3.40.50.1010">
    <property type="entry name" value="5'-nuclease"/>
    <property type="match status" value="1"/>
</dbReference>
<keyword evidence="6" id="KW-0800">Toxin</keyword>
<proteinExistence type="inferred from homology"/>
<comment type="cofactor">
    <cofactor evidence="6">
        <name>Mg(2+)</name>
        <dbReference type="ChEBI" id="CHEBI:18420"/>
    </cofactor>
</comment>
<dbReference type="HAMAP" id="MF_00265">
    <property type="entry name" value="VapC_Nob1"/>
    <property type="match status" value="1"/>
</dbReference>
<dbReference type="InterPro" id="IPR022907">
    <property type="entry name" value="VapC_family"/>
</dbReference>
<sequence>MGGTRARMILVPDASAIATILLPDEAGAAADFTRALCRERHLFVPNHWSAEIANILWKARRRERLDDALLAAALRIGAMLARTVTTVAEAPLDQIVTLALSCGISAYDAAYIIAAQSQNAPLLTFDRRLAEAARSQEVETLIQ</sequence>
<evidence type="ECO:0000259" key="7">
    <source>
        <dbReference type="Pfam" id="PF01850"/>
    </source>
</evidence>
<evidence type="ECO:0000256" key="4">
    <source>
        <dbReference type="ARBA" id="ARBA00022801"/>
    </source>
</evidence>
<reference evidence="8" key="2">
    <citation type="submission" date="2020-09" db="EMBL/GenBank/DDBJ databases">
        <authorList>
            <person name="Sun Q."/>
            <person name="Zhou Y."/>
        </authorList>
    </citation>
    <scope>NUCLEOTIDE SEQUENCE</scope>
    <source>
        <strain evidence="8">CGMCC 1.15330</strain>
    </source>
</reference>
<dbReference type="InterPro" id="IPR029060">
    <property type="entry name" value="PIN-like_dom_sf"/>
</dbReference>
<feature type="binding site" evidence="6">
    <location>
        <position position="13"/>
    </location>
    <ligand>
        <name>Mg(2+)</name>
        <dbReference type="ChEBI" id="CHEBI:18420"/>
    </ligand>
</feature>
<keyword evidence="1 6" id="KW-1277">Toxin-antitoxin system</keyword>
<dbReference type="InterPro" id="IPR002716">
    <property type="entry name" value="PIN_dom"/>
</dbReference>
<dbReference type="AlphaFoldDB" id="A0A916TB00"/>
<dbReference type="GO" id="GO:0000287">
    <property type="term" value="F:magnesium ion binding"/>
    <property type="evidence" value="ECO:0007669"/>
    <property type="project" value="UniProtKB-UniRule"/>
</dbReference>
<gene>
    <name evidence="6" type="primary">vapC</name>
    <name evidence="8" type="ORF">GCM10011380_29780</name>
</gene>
<accession>A0A916TB00</accession>
<name>A0A916TB00_9SPHN</name>
<dbReference type="InterPro" id="IPR051619">
    <property type="entry name" value="TypeII_TA_RNase_PINc/VapC"/>
</dbReference>